<dbReference type="InterPro" id="IPR000806">
    <property type="entry name" value="RabGDI"/>
</dbReference>
<dbReference type="SUPFAM" id="SSF51905">
    <property type="entry name" value="FAD/NAD(P)-binding domain"/>
    <property type="match status" value="1"/>
</dbReference>
<keyword evidence="4" id="KW-1185">Reference proteome</keyword>
<name>A0ABQ7I190_9MICR</name>
<proteinExistence type="inferred from homology"/>
<evidence type="ECO:0000256" key="1">
    <source>
        <dbReference type="ARBA" id="ARBA00005593"/>
    </source>
</evidence>
<organism evidence="3 4">
    <name type="scientific">Astathelohania contejeani</name>
    <dbReference type="NCBI Taxonomy" id="164912"/>
    <lineage>
        <taxon>Eukaryota</taxon>
        <taxon>Fungi</taxon>
        <taxon>Fungi incertae sedis</taxon>
        <taxon>Microsporidia</taxon>
        <taxon>Astathelohaniidae</taxon>
        <taxon>Astathelohania</taxon>
    </lineage>
</organism>
<sequence length="430" mass="48984">MEDNYDYIILGTGLVECVISTILSKKGKRVLQIDHNPTYGSETRTLSYKELKDKFGQGDTLCPLLASLNRHFSIDLAPKLLLADGNMKKVLAKYEISATVSFVQIQGSYIYRNKKVYTVPASEKASLKSSAISLWQKPRVTAFFWNVKKYAETKKVPSRKTMQEEFDYYGLDKNSIEFIGHAIALNLDDEYLQKPPSQTFDKIVMYIRSLLCYNEPHPYIYPLYGLSEISQSFSRKAGMYGATFMLNTPVENIIVDDQVSVEIIHPLSKEKVAVRCSHVIGAPFYFMSRVKTTKEVIRAICIVKGEIKLVKSGQLIFLKSEFGRLNDIFMVILGEKEKTVPEGYSLAIISTVRETDNPETELKPIIDKLGDIKECFIETRKLYEPLKLYDKISILKSVDQTTHLETAYDEIVRICKELGVADELNDISEY</sequence>
<dbReference type="Pfam" id="PF00996">
    <property type="entry name" value="GDI"/>
    <property type="match status" value="1"/>
</dbReference>
<evidence type="ECO:0000313" key="4">
    <source>
        <dbReference type="Proteomes" id="UP001516464"/>
    </source>
</evidence>
<accession>A0ABQ7I190</accession>
<dbReference type="PRINTS" id="PR00891">
    <property type="entry name" value="RABGDIREP"/>
</dbReference>
<protein>
    <recommendedName>
        <fullName evidence="2">Rab GDP dissociation inhibitor</fullName>
    </recommendedName>
</protein>
<reference evidence="3 4" key="1">
    <citation type="submission" date="2019-01" db="EMBL/GenBank/DDBJ databases">
        <title>Genomes sequencing and comparative genomics of infectious freshwater microsporidia, Cucumispora dikerogammari and Thelohania contejeani.</title>
        <authorList>
            <person name="Cormier A."/>
            <person name="Giraud I."/>
            <person name="Wattier R."/>
            <person name="Teixeira M."/>
            <person name="Grandjean F."/>
            <person name="Rigaud T."/>
            <person name="Cordaux R."/>
        </authorList>
    </citation>
    <scope>NUCLEOTIDE SEQUENCE [LARGE SCALE GENOMIC DNA]</scope>
    <source>
        <strain evidence="3">T1</strain>
        <tissue evidence="3">Spores</tissue>
    </source>
</reference>
<evidence type="ECO:0000313" key="3">
    <source>
        <dbReference type="EMBL" id="KAF7684183.1"/>
    </source>
</evidence>
<evidence type="ECO:0000256" key="2">
    <source>
        <dbReference type="RuleBase" id="RU363124"/>
    </source>
</evidence>
<dbReference type="InterPro" id="IPR036188">
    <property type="entry name" value="FAD/NAD-bd_sf"/>
</dbReference>
<dbReference type="PANTHER" id="PTHR11787">
    <property type="entry name" value="RAB GDP-DISSOCIATION INHIBITOR"/>
    <property type="match status" value="1"/>
</dbReference>
<comment type="caution">
    <text evidence="3">The sequence shown here is derived from an EMBL/GenBank/DDBJ whole genome shotgun (WGS) entry which is preliminary data.</text>
</comment>
<dbReference type="Gene3D" id="3.30.519.10">
    <property type="entry name" value="Guanine Nucleotide Dissociation Inhibitor, domain 2"/>
    <property type="match status" value="1"/>
</dbReference>
<dbReference type="Proteomes" id="UP001516464">
    <property type="component" value="Unassembled WGS sequence"/>
</dbReference>
<comment type="similarity">
    <text evidence="1 2">Belongs to the Rab GDI family.</text>
</comment>
<dbReference type="PANTHER" id="PTHR11787:SF8">
    <property type="entry name" value="RAB GDP DISSOCIATION INHIBITOR"/>
    <property type="match status" value="1"/>
</dbReference>
<dbReference type="Gene3D" id="1.10.405.10">
    <property type="entry name" value="Guanine Nucleotide Dissociation Inhibitor, domain 1"/>
    <property type="match status" value="1"/>
</dbReference>
<dbReference type="Gene3D" id="3.50.50.60">
    <property type="entry name" value="FAD/NAD(P)-binding domain"/>
    <property type="match status" value="1"/>
</dbReference>
<gene>
    <name evidence="3" type="primary">gdi1</name>
    <name evidence="3" type="ORF">TCON_0628</name>
</gene>
<dbReference type="PRINTS" id="PR00892">
    <property type="entry name" value="RABGDI"/>
</dbReference>
<dbReference type="InterPro" id="IPR018203">
    <property type="entry name" value="GDP_dissociation_inhibitor"/>
</dbReference>
<dbReference type="SUPFAM" id="SSF54373">
    <property type="entry name" value="FAD-linked reductases, C-terminal domain"/>
    <property type="match status" value="1"/>
</dbReference>
<dbReference type="EMBL" id="SBIQ01000025">
    <property type="protein sequence ID" value="KAF7684183.1"/>
    <property type="molecule type" value="Genomic_DNA"/>
</dbReference>